<dbReference type="HOGENOM" id="CLU_1829037_0_0_1"/>
<accession>M4B811</accession>
<reference evidence="2" key="1">
    <citation type="journal article" date="2010" name="Science">
        <title>Signatures of adaptation to obligate biotrophy in the Hyaloperonospora arabidopsidis genome.</title>
        <authorList>
            <person name="Baxter L."/>
            <person name="Tripathy S."/>
            <person name="Ishaque N."/>
            <person name="Boot N."/>
            <person name="Cabral A."/>
            <person name="Kemen E."/>
            <person name="Thines M."/>
            <person name="Ah-Fong A."/>
            <person name="Anderson R."/>
            <person name="Badejoko W."/>
            <person name="Bittner-Eddy P."/>
            <person name="Boore J.L."/>
            <person name="Chibucos M.C."/>
            <person name="Coates M."/>
            <person name="Dehal P."/>
            <person name="Delehaunty K."/>
            <person name="Dong S."/>
            <person name="Downton P."/>
            <person name="Dumas B."/>
            <person name="Fabro G."/>
            <person name="Fronick C."/>
            <person name="Fuerstenberg S.I."/>
            <person name="Fulton L."/>
            <person name="Gaulin E."/>
            <person name="Govers F."/>
            <person name="Hughes L."/>
            <person name="Humphray S."/>
            <person name="Jiang R.H."/>
            <person name="Judelson H."/>
            <person name="Kamoun S."/>
            <person name="Kyung K."/>
            <person name="Meijer H."/>
            <person name="Minx P."/>
            <person name="Morris P."/>
            <person name="Nelson J."/>
            <person name="Phuntumart V."/>
            <person name="Qutob D."/>
            <person name="Rehmany A."/>
            <person name="Rougon-Cardoso A."/>
            <person name="Ryden P."/>
            <person name="Torto-Alalibo T."/>
            <person name="Studholme D."/>
            <person name="Wang Y."/>
            <person name="Win J."/>
            <person name="Wood J."/>
            <person name="Clifton S.W."/>
            <person name="Rogers J."/>
            <person name="Van den Ackerveken G."/>
            <person name="Jones J.D."/>
            <person name="McDowell J.M."/>
            <person name="Beynon J."/>
            <person name="Tyler B.M."/>
        </authorList>
    </citation>
    <scope>NUCLEOTIDE SEQUENCE [LARGE SCALE GENOMIC DNA]</scope>
    <source>
        <strain evidence="2">Emoy2</strain>
    </source>
</reference>
<dbReference type="EMBL" id="JH597957">
    <property type="status" value="NOT_ANNOTATED_CDS"/>
    <property type="molecule type" value="Genomic_DNA"/>
</dbReference>
<dbReference type="Proteomes" id="UP000011713">
    <property type="component" value="Unassembled WGS sequence"/>
</dbReference>
<sequence length="141" mass="15521">MNHSRSATIHTPARFSRCPAFSVSISVVKMKTTAIVGASVPGAPSCEQHAHSKTRTARPTIRANMLSNGSRTKPCRAADKRAIFKNSDSTATIHFQLKSEDAMRLVITKRSIVNTIMLNMFQDDVIETAMKRVKNMTEDAS</sequence>
<dbReference type="VEuPathDB" id="FungiDB:HpaG802413"/>
<organism evidence="1 2">
    <name type="scientific">Hyaloperonospora arabidopsidis (strain Emoy2)</name>
    <name type="common">Downy mildew agent</name>
    <name type="synonym">Peronospora arabidopsidis</name>
    <dbReference type="NCBI Taxonomy" id="559515"/>
    <lineage>
        <taxon>Eukaryota</taxon>
        <taxon>Sar</taxon>
        <taxon>Stramenopiles</taxon>
        <taxon>Oomycota</taxon>
        <taxon>Peronosporomycetes</taxon>
        <taxon>Peronosporales</taxon>
        <taxon>Peronosporaceae</taxon>
        <taxon>Hyaloperonospora</taxon>
    </lineage>
</organism>
<proteinExistence type="predicted"/>
<dbReference type="EnsemblProtists" id="HpaT802413">
    <property type="protein sequence ID" value="HpaP802413"/>
    <property type="gene ID" value="HpaG802413"/>
</dbReference>
<keyword evidence="2" id="KW-1185">Reference proteome</keyword>
<evidence type="ECO:0000313" key="1">
    <source>
        <dbReference type="EnsemblProtists" id="HpaP802413"/>
    </source>
</evidence>
<dbReference type="AlphaFoldDB" id="M4B811"/>
<evidence type="ECO:0000313" key="2">
    <source>
        <dbReference type="Proteomes" id="UP000011713"/>
    </source>
</evidence>
<protein>
    <submittedName>
        <fullName evidence="1">Uncharacterized protein</fullName>
    </submittedName>
</protein>
<dbReference type="InParanoid" id="M4B811"/>
<name>M4B811_HYAAE</name>
<reference evidence="1" key="2">
    <citation type="submission" date="2015-06" db="UniProtKB">
        <authorList>
            <consortium name="EnsemblProtists"/>
        </authorList>
    </citation>
    <scope>IDENTIFICATION</scope>
    <source>
        <strain evidence="1">Emoy2</strain>
    </source>
</reference>